<feature type="compositionally biased region" description="Basic and acidic residues" evidence="1">
    <location>
        <begin position="1"/>
        <end position="17"/>
    </location>
</feature>
<dbReference type="Proteomes" id="UP000243459">
    <property type="component" value="Chromosome 7"/>
</dbReference>
<feature type="region of interest" description="Disordered" evidence="1">
    <location>
        <begin position="1"/>
        <end position="33"/>
    </location>
</feature>
<accession>A0A5P1EET6</accession>
<evidence type="ECO:0000313" key="2">
    <source>
        <dbReference type="EMBL" id="ONK64408.1"/>
    </source>
</evidence>
<reference evidence="3" key="1">
    <citation type="journal article" date="2017" name="Nat. Commun.">
        <title>The asparagus genome sheds light on the origin and evolution of a young Y chromosome.</title>
        <authorList>
            <person name="Harkess A."/>
            <person name="Zhou J."/>
            <person name="Xu C."/>
            <person name="Bowers J.E."/>
            <person name="Van der Hulst R."/>
            <person name="Ayyampalayam S."/>
            <person name="Mercati F."/>
            <person name="Riccardi P."/>
            <person name="McKain M.R."/>
            <person name="Kakrana A."/>
            <person name="Tang H."/>
            <person name="Ray J."/>
            <person name="Groenendijk J."/>
            <person name="Arikit S."/>
            <person name="Mathioni S.M."/>
            <person name="Nakano M."/>
            <person name="Shan H."/>
            <person name="Telgmann-Rauber A."/>
            <person name="Kanno A."/>
            <person name="Yue Z."/>
            <person name="Chen H."/>
            <person name="Li W."/>
            <person name="Chen Y."/>
            <person name="Xu X."/>
            <person name="Zhang Y."/>
            <person name="Luo S."/>
            <person name="Chen H."/>
            <person name="Gao J."/>
            <person name="Mao Z."/>
            <person name="Pires J.C."/>
            <person name="Luo M."/>
            <person name="Kudrna D."/>
            <person name="Wing R.A."/>
            <person name="Meyers B.C."/>
            <person name="Yi K."/>
            <person name="Kong H."/>
            <person name="Lavrijsen P."/>
            <person name="Sunseri F."/>
            <person name="Falavigna A."/>
            <person name="Ye Y."/>
            <person name="Leebens-Mack J.H."/>
            <person name="Chen G."/>
        </authorList>
    </citation>
    <scope>NUCLEOTIDE SEQUENCE [LARGE SCALE GENOMIC DNA]</scope>
    <source>
        <strain evidence="3">cv. DH0086</strain>
    </source>
</reference>
<keyword evidence="3" id="KW-1185">Reference proteome</keyword>
<dbReference type="Gramene" id="ONK64408">
    <property type="protein sequence ID" value="ONK64408"/>
    <property type="gene ID" value="A4U43_C07F25570"/>
</dbReference>
<name>A0A5P1EET6_ASPOF</name>
<proteinExistence type="predicted"/>
<organism evidence="2 3">
    <name type="scientific">Asparagus officinalis</name>
    <name type="common">Garden asparagus</name>
    <dbReference type="NCBI Taxonomy" id="4686"/>
    <lineage>
        <taxon>Eukaryota</taxon>
        <taxon>Viridiplantae</taxon>
        <taxon>Streptophyta</taxon>
        <taxon>Embryophyta</taxon>
        <taxon>Tracheophyta</taxon>
        <taxon>Spermatophyta</taxon>
        <taxon>Magnoliopsida</taxon>
        <taxon>Liliopsida</taxon>
        <taxon>Asparagales</taxon>
        <taxon>Asparagaceae</taxon>
        <taxon>Asparagoideae</taxon>
        <taxon>Asparagus</taxon>
    </lineage>
</organism>
<sequence length="89" mass="9548">MAPRAKVSDTKRTRDDASPSAPTPDGDPESKPLGSVLAQLEELEDAAKHVIPLVDQDHGSFTELKQSLSNCVDYLDCQGDLMLGKGNQP</sequence>
<dbReference type="AlphaFoldDB" id="A0A5P1EET6"/>
<protein>
    <submittedName>
        <fullName evidence="2">Uncharacterized protein</fullName>
    </submittedName>
</protein>
<gene>
    <name evidence="2" type="ORF">A4U43_C07F25570</name>
</gene>
<evidence type="ECO:0000313" key="3">
    <source>
        <dbReference type="Proteomes" id="UP000243459"/>
    </source>
</evidence>
<dbReference type="EMBL" id="CM007387">
    <property type="protein sequence ID" value="ONK64408.1"/>
    <property type="molecule type" value="Genomic_DNA"/>
</dbReference>
<evidence type="ECO:0000256" key="1">
    <source>
        <dbReference type="SAM" id="MobiDB-lite"/>
    </source>
</evidence>